<proteinExistence type="predicted"/>
<evidence type="ECO:0000313" key="2">
    <source>
        <dbReference type="Proteomes" id="UP000614200"/>
    </source>
</evidence>
<name>A0ABR9ZT30_9FIRM</name>
<dbReference type="PANTHER" id="PTHR39450:SF1">
    <property type="entry name" value="DUF1667 DOMAIN-CONTAINING PROTEIN"/>
    <property type="match status" value="1"/>
</dbReference>
<protein>
    <submittedName>
        <fullName evidence="1">DUF1667 domain-containing protein</fullName>
    </submittedName>
</protein>
<dbReference type="Gene3D" id="3.10.530.10">
    <property type="entry name" value="CPE0013-like"/>
    <property type="match status" value="1"/>
</dbReference>
<comment type="caution">
    <text evidence="1">The sequence shown here is derived from an EMBL/GenBank/DDBJ whole genome shotgun (WGS) entry which is preliminary data.</text>
</comment>
<dbReference type="EMBL" id="JADKNH010000006">
    <property type="protein sequence ID" value="MBF4693612.1"/>
    <property type="molecule type" value="Genomic_DNA"/>
</dbReference>
<gene>
    <name evidence="1" type="ORF">ISU02_10790</name>
</gene>
<sequence length="124" mass="13956">MNDSNVKELVCNLCPVHCNMSIEYSKWGDQIKNVYGSRCSRGYEYIKNYKFDQQCMLPTSVRLRGVQVERLPVNSDGPIPKTIVADAMNVIKTLEIELPVKSGEIIVENILNTGVNIVATKSMF</sequence>
<reference evidence="1 2" key="1">
    <citation type="submission" date="2020-11" db="EMBL/GenBank/DDBJ databases">
        <title>Fusibacter basophilias sp. nov.</title>
        <authorList>
            <person name="Qiu D."/>
        </authorList>
    </citation>
    <scope>NUCLEOTIDE SEQUENCE [LARGE SCALE GENOMIC DNA]</scope>
    <source>
        <strain evidence="1 2">Q10-2</strain>
    </source>
</reference>
<dbReference type="Proteomes" id="UP000614200">
    <property type="component" value="Unassembled WGS sequence"/>
</dbReference>
<dbReference type="RefSeq" id="WP_194701856.1">
    <property type="nucleotide sequence ID" value="NZ_JADKNH010000006.1"/>
</dbReference>
<dbReference type="SUPFAM" id="SSF160148">
    <property type="entry name" value="CPE0013-like"/>
    <property type="match status" value="1"/>
</dbReference>
<dbReference type="Pfam" id="PF07892">
    <property type="entry name" value="DUF1667"/>
    <property type="match status" value="1"/>
</dbReference>
<dbReference type="InterPro" id="IPR036593">
    <property type="entry name" value="CPE0013-like_sf"/>
</dbReference>
<accession>A0ABR9ZT30</accession>
<evidence type="ECO:0000313" key="1">
    <source>
        <dbReference type="EMBL" id="MBF4693612.1"/>
    </source>
</evidence>
<dbReference type="PANTHER" id="PTHR39450">
    <property type="entry name" value="MOLYBDOPTERIN OXIDOREDUCTASE, 4FE-4S CLUSTER-BINDING SUBUNIT"/>
    <property type="match status" value="1"/>
</dbReference>
<organism evidence="1 2">
    <name type="scientific">Fusibacter ferrireducens</name>
    <dbReference type="NCBI Taxonomy" id="2785058"/>
    <lineage>
        <taxon>Bacteria</taxon>
        <taxon>Bacillati</taxon>
        <taxon>Bacillota</taxon>
        <taxon>Clostridia</taxon>
        <taxon>Eubacteriales</taxon>
        <taxon>Eubacteriales Family XII. Incertae Sedis</taxon>
        <taxon>Fusibacter</taxon>
    </lineage>
</organism>
<keyword evidence="2" id="KW-1185">Reference proteome</keyword>
<dbReference type="InterPro" id="IPR012460">
    <property type="entry name" value="DUF1667"/>
</dbReference>